<feature type="signal peptide" evidence="1">
    <location>
        <begin position="1"/>
        <end position="27"/>
    </location>
</feature>
<sequence length="694" mass="81670">MKKWKKFSLAIFMILSSFSLIISCSKAEINKKNKDENDKKIIKKYKEPNEEPKIIKKIDDKEIIKKDDEIKSKNDVLKIDAKNSDNFRKEFYLPKYEKDNKIHLSVLKNGEKSRNLRDEFFSYSNIDPTGIYLDAGKKYKIKIELNHKPEGDVKFVIRQGANTENDSYLSLDEKEWFLDYKDNEIEIDLTDKKYGYLTYLSNLSEKPISAEIKNLDEVNAPFSKYLFYIHQEDEPENFWHYLNNLKKEDLNSSTFMRISNYDNGGIEIVWSVSWAVKTFIEELEIDSDLKAVDFIKKITSELKIWIDLVNKYDGLDIEDELEVHKPTNLPLLIIGSDTVMNPSNIYAFVNYLHFNPKLISNIFKDTSLLYDWAATHEKGHIIDKKSISIVEVTNNMYPSFTGLSEIKRLIKQGKYEPNVYVNEFMPKYQNGELNQFKYLNDKIQNKQKTFFVEKNKVNGIPFFPMYVWFLTTEFINKFNYNDYPFNKLNDVIFTNDEINTLKKFGAWGALQRLVRNKDQLAKYDTNNLFNSLENNNDMNKFPLLFSIVTGYDFSEILVRFGQENIKEEIKKFTANYPKLNKKIEYYNILAEINNELKYPLLTERSIPKVTFSKNINSDETENIILTISFDEKDVEKSIIAYEIYLDDKLFKIVKPANKITINEKIDNKKITVKAFDYKLNESLLSDIALNENEI</sequence>
<keyword evidence="3" id="KW-1185">Reference proteome</keyword>
<gene>
    <name evidence="2" type="ORF">QEG99_03715</name>
</gene>
<evidence type="ECO:0000256" key="1">
    <source>
        <dbReference type="SAM" id="SignalP"/>
    </source>
</evidence>
<reference evidence="2" key="1">
    <citation type="submission" date="2023-04" db="EMBL/GenBank/DDBJ databases">
        <title>Completed genome of Mycoplasma lagogenitalium type strain 12MS.</title>
        <authorList>
            <person name="Spergser J."/>
        </authorList>
    </citation>
    <scope>NUCLEOTIDE SEQUENCE</scope>
    <source>
        <strain evidence="2">12MS</strain>
    </source>
</reference>
<dbReference type="EMBL" id="CP122979">
    <property type="protein sequence ID" value="WGI36546.1"/>
    <property type="molecule type" value="Genomic_DNA"/>
</dbReference>
<keyword evidence="1" id="KW-0732">Signal</keyword>
<dbReference type="Gene3D" id="2.60.120.1250">
    <property type="entry name" value="Peptidase M60, enhancin-like domain 1"/>
    <property type="match status" value="1"/>
</dbReference>
<dbReference type="RefSeq" id="WP_280101847.1">
    <property type="nucleotide sequence ID" value="NZ_CP122979.1"/>
</dbReference>
<feature type="chain" id="PRO_5045780213" description="Peptidase M60 domain-containing protein" evidence="1">
    <location>
        <begin position="28"/>
        <end position="694"/>
    </location>
</feature>
<evidence type="ECO:0000313" key="2">
    <source>
        <dbReference type="EMBL" id="WGI36546.1"/>
    </source>
</evidence>
<name>A0ABY8LTH9_9BACT</name>
<evidence type="ECO:0008006" key="4">
    <source>
        <dbReference type="Google" id="ProtNLM"/>
    </source>
</evidence>
<organism evidence="2 3">
    <name type="scientific">Mesomycoplasma lagogenitalium</name>
    <dbReference type="NCBI Taxonomy" id="171286"/>
    <lineage>
        <taxon>Bacteria</taxon>
        <taxon>Bacillati</taxon>
        <taxon>Mycoplasmatota</taxon>
        <taxon>Mycoplasmoidales</taxon>
        <taxon>Metamycoplasmataceae</taxon>
        <taxon>Mesomycoplasma</taxon>
    </lineage>
</organism>
<proteinExistence type="predicted"/>
<evidence type="ECO:0000313" key="3">
    <source>
        <dbReference type="Proteomes" id="UP001179842"/>
    </source>
</evidence>
<protein>
    <recommendedName>
        <fullName evidence="4">Peptidase M60 domain-containing protein</fullName>
    </recommendedName>
</protein>
<dbReference type="PROSITE" id="PS51257">
    <property type="entry name" value="PROKAR_LIPOPROTEIN"/>
    <property type="match status" value="1"/>
</dbReference>
<accession>A0ABY8LTH9</accession>
<dbReference type="Proteomes" id="UP001179842">
    <property type="component" value="Chromosome"/>
</dbReference>